<feature type="domain" description="PglD N-terminal" evidence="7">
    <location>
        <begin position="4"/>
        <end position="78"/>
    </location>
</feature>
<dbReference type="Pfam" id="PF00132">
    <property type="entry name" value="Hexapep"/>
    <property type="match status" value="1"/>
</dbReference>
<dbReference type="InterPro" id="IPR011004">
    <property type="entry name" value="Trimer_LpxA-like_sf"/>
</dbReference>
<feature type="binding site" evidence="6">
    <location>
        <begin position="10"/>
        <end position="12"/>
    </location>
    <ligand>
        <name>substrate</name>
    </ligand>
</feature>
<dbReference type="NCBIfam" id="TIGR03570">
    <property type="entry name" value="NeuD_NnaD"/>
    <property type="match status" value="1"/>
</dbReference>
<evidence type="ECO:0000313" key="9">
    <source>
        <dbReference type="Proteomes" id="UP000216173"/>
    </source>
</evidence>
<keyword evidence="2 8" id="KW-0808">Transferase</keyword>
<sequence>MTKCAILGASGHGKVVAAIAEINGFRNIMFFDDRWPELTNIEHWPVVGDSHMLKSMVANFDAIFVAIGNNKIRLTKHQELVECGGALPVLVDPSAIVSHYAQLGDGTLVCANAVINAFAGIGKSCIINSGAVVEHDCSIGDGVHISPGVLLAGAVNIKRRTWIGIGAKVKQLITIGEDVTVGAGATVVKNVGDSITVVGTPAQEINSEGHQRC</sequence>
<evidence type="ECO:0000256" key="5">
    <source>
        <dbReference type="PIRSR" id="PIRSR620019-1"/>
    </source>
</evidence>
<evidence type="ECO:0000256" key="1">
    <source>
        <dbReference type="ARBA" id="ARBA00007274"/>
    </source>
</evidence>
<dbReference type="GO" id="GO:0016746">
    <property type="term" value="F:acyltransferase activity"/>
    <property type="evidence" value="ECO:0007669"/>
    <property type="project" value="UniProtKB-KW"/>
</dbReference>
<organism evidence="8 9">
    <name type="scientific">Vibrio metoecus</name>
    <dbReference type="NCBI Taxonomy" id="1481663"/>
    <lineage>
        <taxon>Bacteria</taxon>
        <taxon>Pseudomonadati</taxon>
        <taxon>Pseudomonadota</taxon>
        <taxon>Gammaproteobacteria</taxon>
        <taxon>Vibrionales</taxon>
        <taxon>Vibrionaceae</taxon>
        <taxon>Vibrio</taxon>
    </lineage>
</organism>
<dbReference type="Proteomes" id="UP000216173">
    <property type="component" value="Unassembled WGS sequence"/>
</dbReference>
<evidence type="ECO:0000256" key="2">
    <source>
        <dbReference type="ARBA" id="ARBA00022679"/>
    </source>
</evidence>
<dbReference type="InterPro" id="IPR050179">
    <property type="entry name" value="Trans_hexapeptide_repeat"/>
</dbReference>
<protein>
    <submittedName>
        <fullName evidence="8">Acetyltransferase</fullName>
    </submittedName>
</protein>
<evidence type="ECO:0000256" key="6">
    <source>
        <dbReference type="PIRSR" id="PIRSR620019-2"/>
    </source>
</evidence>
<proteinExistence type="inferred from homology"/>
<accession>A0A271VP74</accession>
<dbReference type="Pfam" id="PF17836">
    <property type="entry name" value="PglD_N"/>
    <property type="match status" value="1"/>
</dbReference>
<evidence type="ECO:0000313" key="8">
    <source>
        <dbReference type="EMBL" id="PAR19747.1"/>
    </source>
</evidence>
<dbReference type="AlphaFoldDB" id="A0A271VP74"/>
<dbReference type="PANTHER" id="PTHR43300">
    <property type="entry name" value="ACETYLTRANSFERASE"/>
    <property type="match status" value="1"/>
</dbReference>
<gene>
    <name evidence="8" type="ORF">CGU03_15490</name>
</gene>
<name>A0A271VP74_VIBMT</name>
<dbReference type="RefSeq" id="WP_055044315.1">
    <property type="nucleotide sequence ID" value="NZ_LBGR01000011.1"/>
</dbReference>
<dbReference type="InterPro" id="IPR001451">
    <property type="entry name" value="Hexapep"/>
</dbReference>
<keyword evidence="4" id="KW-0012">Acyltransferase</keyword>
<feature type="binding site" evidence="6">
    <location>
        <begin position="32"/>
        <end position="33"/>
    </location>
    <ligand>
        <name>substrate</name>
    </ligand>
</feature>
<dbReference type="PANTHER" id="PTHR43300:SF7">
    <property type="entry name" value="UDP-N-ACETYLBACILLOSAMINE N-ACETYLTRANSFERASE"/>
    <property type="match status" value="1"/>
</dbReference>
<keyword evidence="3" id="KW-0677">Repeat</keyword>
<dbReference type="CDD" id="cd03360">
    <property type="entry name" value="LbH_AT_putative"/>
    <property type="match status" value="1"/>
</dbReference>
<feature type="binding site" evidence="6">
    <location>
        <position position="68"/>
    </location>
    <ligand>
        <name>substrate</name>
    </ligand>
</feature>
<dbReference type="Gene3D" id="3.40.50.20">
    <property type="match status" value="1"/>
</dbReference>
<dbReference type="InterPro" id="IPR020019">
    <property type="entry name" value="AcTrfase_PglD-like"/>
</dbReference>
<evidence type="ECO:0000259" key="7">
    <source>
        <dbReference type="Pfam" id="PF17836"/>
    </source>
</evidence>
<reference evidence="9" key="1">
    <citation type="submission" date="2017-07" db="EMBL/GenBank/DDBJ databases">
        <authorList>
            <person name="Boucher Y."/>
            <person name="Orata F.D."/>
        </authorList>
    </citation>
    <scope>NUCLEOTIDE SEQUENCE [LARGE SCALE GENOMIC DNA]</scope>
    <source>
        <strain evidence="9">OYP9E10</strain>
    </source>
</reference>
<evidence type="ECO:0000256" key="4">
    <source>
        <dbReference type="ARBA" id="ARBA00023315"/>
    </source>
</evidence>
<feature type="active site" description="Proton acceptor" evidence="5">
    <location>
        <position position="135"/>
    </location>
</feature>
<feature type="binding site" evidence="6">
    <location>
        <position position="144"/>
    </location>
    <ligand>
        <name>acetyl-CoA</name>
        <dbReference type="ChEBI" id="CHEBI:57288"/>
    </ligand>
</feature>
<comment type="similarity">
    <text evidence="1">Belongs to the transferase hexapeptide repeat family.</text>
</comment>
<evidence type="ECO:0000256" key="3">
    <source>
        <dbReference type="ARBA" id="ARBA00022737"/>
    </source>
</evidence>
<dbReference type="SUPFAM" id="SSF51161">
    <property type="entry name" value="Trimeric LpxA-like enzymes"/>
    <property type="match status" value="1"/>
</dbReference>
<dbReference type="InterPro" id="IPR041561">
    <property type="entry name" value="PglD_N"/>
</dbReference>
<feature type="binding site" evidence="6">
    <location>
        <position position="165"/>
    </location>
    <ligand>
        <name>acetyl-CoA</name>
        <dbReference type="ChEBI" id="CHEBI:57288"/>
    </ligand>
</feature>
<comment type="caution">
    <text evidence="8">The sequence shown here is derived from an EMBL/GenBank/DDBJ whole genome shotgun (WGS) entry which is preliminary data.</text>
</comment>
<dbReference type="EMBL" id="NMSH01000030">
    <property type="protein sequence ID" value="PAR19747.1"/>
    <property type="molecule type" value="Genomic_DNA"/>
</dbReference>
<feature type="site" description="Increases basicity of active site His" evidence="5">
    <location>
        <position position="136"/>
    </location>
</feature>
<dbReference type="Gene3D" id="2.160.10.10">
    <property type="entry name" value="Hexapeptide repeat proteins"/>
    <property type="match status" value="1"/>
</dbReference>
<dbReference type="PROSITE" id="PS00101">
    <property type="entry name" value="HEXAPEP_TRANSFERASES"/>
    <property type="match status" value="1"/>
</dbReference>
<dbReference type="InterPro" id="IPR018357">
    <property type="entry name" value="Hexapep_transf_CS"/>
</dbReference>